<dbReference type="GO" id="GO:0006417">
    <property type="term" value="P:regulation of translation"/>
    <property type="evidence" value="ECO:0007669"/>
    <property type="project" value="TreeGrafter"/>
</dbReference>
<keyword evidence="5 12" id="KW-1133">Transmembrane helix</keyword>
<dbReference type="OrthoDB" id="5183209at2"/>
<evidence type="ECO:0000256" key="7">
    <source>
        <dbReference type="ARBA" id="ARBA00023136"/>
    </source>
</evidence>
<evidence type="ECO:0000256" key="9">
    <source>
        <dbReference type="ARBA" id="ARBA00029829"/>
    </source>
</evidence>
<keyword evidence="7 12" id="KW-0472">Membrane</keyword>
<evidence type="ECO:0000313" key="14">
    <source>
        <dbReference type="EMBL" id="SDE97753.1"/>
    </source>
</evidence>
<evidence type="ECO:0000256" key="3">
    <source>
        <dbReference type="ARBA" id="ARBA00022475"/>
    </source>
</evidence>
<feature type="compositionally biased region" description="Pro residues" evidence="11">
    <location>
        <begin position="102"/>
        <end position="111"/>
    </location>
</feature>
<evidence type="ECO:0000313" key="15">
    <source>
        <dbReference type="Proteomes" id="UP000199406"/>
    </source>
</evidence>
<dbReference type="Proteomes" id="UP000199406">
    <property type="component" value="Unassembled WGS sequence"/>
</dbReference>
<dbReference type="Pfam" id="PF10099">
    <property type="entry name" value="RskA_C"/>
    <property type="match status" value="1"/>
</dbReference>
<evidence type="ECO:0000259" key="13">
    <source>
        <dbReference type="Pfam" id="PF10099"/>
    </source>
</evidence>
<evidence type="ECO:0000256" key="11">
    <source>
        <dbReference type="SAM" id="MobiDB-lite"/>
    </source>
</evidence>
<organism evidence="14 15">
    <name type="scientific">Blastococcus aurantiacus</name>
    <dbReference type="NCBI Taxonomy" id="1550231"/>
    <lineage>
        <taxon>Bacteria</taxon>
        <taxon>Bacillati</taxon>
        <taxon>Actinomycetota</taxon>
        <taxon>Actinomycetes</taxon>
        <taxon>Geodermatophilales</taxon>
        <taxon>Geodermatophilaceae</taxon>
        <taxon>Blastococcus</taxon>
    </lineage>
</organism>
<feature type="region of interest" description="Disordered" evidence="11">
    <location>
        <begin position="253"/>
        <end position="275"/>
    </location>
</feature>
<dbReference type="InterPro" id="IPR018764">
    <property type="entry name" value="RskA_C"/>
</dbReference>
<feature type="domain" description="Anti-sigma K factor RskA C-terminal" evidence="13">
    <location>
        <begin position="125"/>
        <end position="266"/>
    </location>
</feature>
<keyword evidence="4 12" id="KW-0812">Transmembrane</keyword>
<evidence type="ECO:0000256" key="8">
    <source>
        <dbReference type="ARBA" id="ARBA00023163"/>
    </source>
</evidence>
<evidence type="ECO:0000256" key="5">
    <source>
        <dbReference type="ARBA" id="ARBA00022989"/>
    </source>
</evidence>
<dbReference type="InterPro" id="IPR051474">
    <property type="entry name" value="Anti-sigma-K/W_factor"/>
</dbReference>
<proteinExistence type="predicted"/>
<dbReference type="GO" id="GO:0016989">
    <property type="term" value="F:sigma factor antagonist activity"/>
    <property type="evidence" value="ECO:0007669"/>
    <property type="project" value="TreeGrafter"/>
</dbReference>
<dbReference type="STRING" id="1550231.SAMN05660662_0497"/>
<keyword evidence="8" id="KW-0804">Transcription</keyword>
<evidence type="ECO:0000256" key="6">
    <source>
        <dbReference type="ARBA" id="ARBA00023015"/>
    </source>
</evidence>
<dbReference type="PANTHER" id="PTHR37461">
    <property type="entry name" value="ANTI-SIGMA-K FACTOR RSKA"/>
    <property type="match status" value="1"/>
</dbReference>
<evidence type="ECO:0000256" key="1">
    <source>
        <dbReference type="ARBA" id="ARBA00004167"/>
    </source>
</evidence>
<dbReference type="EMBL" id="FNBT01000001">
    <property type="protein sequence ID" value="SDE97753.1"/>
    <property type="molecule type" value="Genomic_DNA"/>
</dbReference>
<sequence length="275" mass="28431">MSTTRPGPGHDEGFEELAVGWALHALEPEDADAFLPHLADCARCRQVVDDTTEVMADLATATPSAEPPPGLGERLRAEVARTPQDGSAELPVTAAPRTAARPAPPAPEPAPVAVPVPRRRWTSVLVAAAVAAVVGLGGWTVVLVDDRNEARDAAAAEAAMLEELLRPGPATVVPVAGDDGRTVATLLARDDGVQVVSHALEPNDRDAENYVLWGLEQGTPKALGTFDVAGSGLELSTLEVEGADDFPSYGLTVEPGDTAPEAPTTDVVARGSLPS</sequence>
<accession>A0A1G7HBR3</accession>
<reference evidence="15" key="1">
    <citation type="submission" date="2016-10" db="EMBL/GenBank/DDBJ databases">
        <authorList>
            <person name="Varghese N."/>
            <person name="Submissions S."/>
        </authorList>
    </citation>
    <scope>NUCLEOTIDE SEQUENCE [LARGE SCALE GENOMIC DNA]</scope>
    <source>
        <strain evidence="15">DSM 44268</strain>
    </source>
</reference>
<gene>
    <name evidence="14" type="ORF">SAMN05660662_0497</name>
</gene>
<feature type="transmembrane region" description="Helical" evidence="12">
    <location>
        <begin position="124"/>
        <end position="144"/>
    </location>
</feature>
<feature type="compositionally biased region" description="Low complexity" evidence="11">
    <location>
        <begin position="91"/>
        <end position="101"/>
    </location>
</feature>
<dbReference type="InterPro" id="IPR041916">
    <property type="entry name" value="Anti_sigma_zinc_sf"/>
</dbReference>
<dbReference type="AlphaFoldDB" id="A0A1G7HBR3"/>
<keyword evidence="6" id="KW-0805">Transcription regulation</keyword>
<name>A0A1G7HBR3_9ACTN</name>
<keyword evidence="3" id="KW-1003">Cell membrane</keyword>
<dbReference type="PANTHER" id="PTHR37461:SF1">
    <property type="entry name" value="ANTI-SIGMA-K FACTOR RSKA"/>
    <property type="match status" value="1"/>
</dbReference>
<evidence type="ECO:0000256" key="4">
    <source>
        <dbReference type="ARBA" id="ARBA00022692"/>
    </source>
</evidence>
<protein>
    <recommendedName>
        <fullName evidence="10">Regulator of SigK</fullName>
    </recommendedName>
    <alternativeName>
        <fullName evidence="9">Sigma-K anti-sigma factor RskA</fullName>
    </alternativeName>
</protein>
<evidence type="ECO:0000256" key="12">
    <source>
        <dbReference type="SAM" id="Phobius"/>
    </source>
</evidence>
<dbReference type="RefSeq" id="WP_091763540.1">
    <property type="nucleotide sequence ID" value="NZ_FNBT01000001.1"/>
</dbReference>
<evidence type="ECO:0000256" key="10">
    <source>
        <dbReference type="ARBA" id="ARBA00030803"/>
    </source>
</evidence>
<feature type="region of interest" description="Disordered" evidence="11">
    <location>
        <begin position="80"/>
        <end position="111"/>
    </location>
</feature>
<dbReference type="GO" id="GO:0005886">
    <property type="term" value="C:plasma membrane"/>
    <property type="evidence" value="ECO:0007669"/>
    <property type="project" value="UniProtKB-SubCell"/>
</dbReference>
<keyword evidence="15" id="KW-1185">Reference proteome</keyword>
<dbReference type="Gene3D" id="1.10.10.1320">
    <property type="entry name" value="Anti-sigma factor, zinc-finger domain"/>
    <property type="match status" value="1"/>
</dbReference>
<comment type="subcellular location">
    <subcellularLocation>
        <location evidence="2">Cell membrane</location>
    </subcellularLocation>
    <subcellularLocation>
        <location evidence="1">Membrane</location>
        <topology evidence="1">Single-pass membrane protein</topology>
    </subcellularLocation>
</comment>
<evidence type="ECO:0000256" key="2">
    <source>
        <dbReference type="ARBA" id="ARBA00004236"/>
    </source>
</evidence>